<proteinExistence type="predicted"/>
<evidence type="ECO:0000313" key="2">
    <source>
        <dbReference type="Proteomes" id="UP000006727"/>
    </source>
</evidence>
<dbReference type="Gramene" id="Pp3c8_2350V3.1">
    <property type="protein sequence ID" value="Pp3c8_2350V3.1"/>
    <property type="gene ID" value="Pp3c8_2350"/>
</dbReference>
<organism evidence="1 2">
    <name type="scientific">Physcomitrium patens</name>
    <name type="common">Spreading-leaved earth moss</name>
    <name type="synonym">Physcomitrella patens</name>
    <dbReference type="NCBI Taxonomy" id="3218"/>
    <lineage>
        <taxon>Eukaryota</taxon>
        <taxon>Viridiplantae</taxon>
        <taxon>Streptophyta</taxon>
        <taxon>Embryophyta</taxon>
        <taxon>Bryophyta</taxon>
        <taxon>Bryophytina</taxon>
        <taxon>Bryopsida</taxon>
        <taxon>Funariidae</taxon>
        <taxon>Funariales</taxon>
        <taxon>Funariaceae</taxon>
        <taxon>Physcomitrium</taxon>
    </lineage>
</organism>
<reference evidence="1" key="3">
    <citation type="submission" date="2020-12" db="UniProtKB">
        <authorList>
            <consortium name="EnsemblPlants"/>
        </authorList>
    </citation>
    <scope>IDENTIFICATION</scope>
</reference>
<accession>A0A7I4EDX0</accession>
<evidence type="ECO:0000313" key="1">
    <source>
        <dbReference type="EnsemblPlants" id="Pp3c8_2350V3.1"/>
    </source>
</evidence>
<dbReference type="AlphaFoldDB" id="A0A7I4EDX0"/>
<keyword evidence="2" id="KW-1185">Reference proteome</keyword>
<dbReference type="InParanoid" id="A0A7I4EDX0"/>
<reference evidence="1 2" key="1">
    <citation type="journal article" date="2008" name="Science">
        <title>The Physcomitrella genome reveals evolutionary insights into the conquest of land by plants.</title>
        <authorList>
            <person name="Rensing S."/>
            <person name="Lang D."/>
            <person name="Zimmer A."/>
            <person name="Terry A."/>
            <person name="Salamov A."/>
            <person name="Shapiro H."/>
            <person name="Nishiyama T."/>
            <person name="Perroud P.-F."/>
            <person name="Lindquist E."/>
            <person name="Kamisugi Y."/>
            <person name="Tanahashi T."/>
            <person name="Sakakibara K."/>
            <person name="Fujita T."/>
            <person name="Oishi K."/>
            <person name="Shin-I T."/>
            <person name="Kuroki Y."/>
            <person name="Toyoda A."/>
            <person name="Suzuki Y."/>
            <person name="Hashimoto A."/>
            <person name="Yamaguchi K."/>
            <person name="Sugano A."/>
            <person name="Kohara Y."/>
            <person name="Fujiyama A."/>
            <person name="Anterola A."/>
            <person name="Aoki S."/>
            <person name="Ashton N."/>
            <person name="Barbazuk W.B."/>
            <person name="Barker E."/>
            <person name="Bennetzen J."/>
            <person name="Bezanilla M."/>
            <person name="Blankenship R."/>
            <person name="Cho S.H."/>
            <person name="Dutcher S."/>
            <person name="Estelle M."/>
            <person name="Fawcett J.A."/>
            <person name="Gundlach H."/>
            <person name="Hanada K."/>
            <person name="Heyl A."/>
            <person name="Hicks K.A."/>
            <person name="Hugh J."/>
            <person name="Lohr M."/>
            <person name="Mayer K."/>
            <person name="Melkozernov A."/>
            <person name="Murata T."/>
            <person name="Nelson D."/>
            <person name="Pils B."/>
            <person name="Prigge M."/>
            <person name="Reiss B."/>
            <person name="Renner T."/>
            <person name="Rombauts S."/>
            <person name="Rushton P."/>
            <person name="Sanderfoot A."/>
            <person name="Schween G."/>
            <person name="Shiu S.-H."/>
            <person name="Stueber K."/>
            <person name="Theodoulou F.L."/>
            <person name="Tu H."/>
            <person name="Van de Peer Y."/>
            <person name="Verrier P.J."/>
            <person name="Waters E."/>
            <person name="Wood A."/>
            <person name="Yang L."/>
            <person name="Cove D."/>
            <person name="Cuming A."/>
            <person name="Hasebe M."/>
            <person name="Lucas S."/>
            <person name="Mishler D.B."/>
            <person name="Reski R."/>
            <person name="Grigoriev I."/>
            <person name="Quatrano R.S."/>
            <person name="Boore J.L."/>
        </authorList>
    </citation>
    <scope>NUCLEOTIDE SEQUENCE [LARGE SCALE GENOMIC DNA]</scope>
    <source>
        <strain evidence="1 2">cv. Gransden 2004</strain>
    </source>
</reference>
<reference evidence="1 2" key="2">
    <citation type="journal article" date="2018" name="Plant J.">
        <title>The Physcomitrella patens chromosome-scale assembly reveals moss genome structure and evolution.</title>
        <authorList>
            <person name="Lang D."/>
            <person name="Ullrich K.K."/>
            <person name="Murat F."/>
            <person name="Fuchs J."/>
            <person name="Jenkins J."/>
            <person name="Haas F.B."/>
            <person name="Piednoel M."/>
            <person name="Gundlach H."/>
            <person name="Van Bel M."/>
            <person name="Meyberg R."/>
            <person name="Vives C."/>
            <person name="Morata J."/>
            <person name="Symeonidi A."/>
            <person name="Hiss M."/>
            <person name="Muchero W."/>
            <person name="Kamisugi Y."/>
            <person name="Saleh O."/>
            <person name="Blanc G."/>
            <person name="Decker E.L."/>
            <person name="van Gessel N."/>
            <person name="Grimwood J."/>
            <person name="Hayes R.D."/>
            <person name="Graham S.W."/>
            <person name="Gunter L.E."/>
            <person name="McDaniel S.F."/>
            <person name="Hoernstein S.N.W."/>
            <person name="Larsson A."/>
            <person name="Li F.W."/>
            <person name="Perroud P.F."/>
            <person name="Phillips J."/>
            <person name="Ranjan P."/>
            <person name="Rokshar D.S."/>
            <person name="Rothfels C.J."/>
            <person name="Schneider L."/>
            <person name="Shu S."/>
            <person name="Stevenson D.W."/>
            <person name="Thummler F."/>
            <person name="Tillich M."/>
            <person name="Villarreal Aguilar J.C."/>
            <person name="Widiez T."/>
            <person name="Wong G.K."/>
            <person name="Wymore A."/>
            <person name="Zhang Y."/>
            <person name="Zimmer A.D."/>
            <person name="Quatrano R.S."/>
            <person name="Mayer K.F.X."/>
            <person name="Goodstein D."/>
            <person name="Casacuberta J.M."/>
            <person name="Vandepoele K."/>
            <person name="Reski R."/>
            <person name="Cuming A.C."/>
            <person name="Tuskan G.A."/>
            <person name="Maumus F."/>
            <person name="Salse J."/>
            <person name="Schmutz J."/>
            <person name="Rensing S.A."/>
        </authorList>
    </citation>
    <scope>NUCLEOTIDE SEQUENCE [LARGE SCALE GENOMIC DNA]</scope>
    <source>
        <strain evidence="1 2">cv. Gransden 2004</strain>
    </source>
</reference>
<sequence length="122" mass="14357">MEYLLELFKRYVFMVWSYLYSFVISRSSSTKEQHDKISNMQGICGDIWEGSEFYIGAFEVLFKKSNLLNRNQCINLYKKIEHVTKIFDQLMTCTNDGLQFGPLLKNCGNKNWGKEAIFQLNN</sequence>
<dbReference type="Proteomes" id="UP000006727">
    <property type="component" value="Chromosome 8"/>
</dbReference>
<dbReference type="EMBL" id="ABEU02000008">
    <property type="status" value="NOT_ANNOTATED_CDS"/>
    <property type="molecule type" value="Genomic_DNA"/>
</dbReference>
<protein>
    <submittedName>
        <fullName evidence="1">Uncharacterized protein</fullName>
    </submittedName>
</protein>
<name>A0A7I4EDX0_PHYPA</name>
<dbReference type="EnsemblPlants" id="Pp3c8_2350V3.1">
    <property type="protein sequence ID" value="Pp3c8_2350V3.1"/>
    <property type="gene ID" value="Pp3c8_2350"/>
</dbReference>